<keyword evidence="3" id="KW-0808">Transferase</keyword>
<accession>A0A1U7EU11</accession>
<dbReference type="GeneID" id="3700924"/>
<dbReference type="EnsemblBacteria" id="CAI48427">
    <property type="protein sequence ID" value="CAI48427"/>
    <property type="gene ID" value="NP_0672A"/>
</dbReference>
<sequence length="211" mass="23154">MVDWDERFESGSYPQHPDPAPVLKRYVDGSGDGRALDVATGTGRNAVFLAEHGYAVDALDKSRAGLETTRRNAAERGVAGNLNCIQTDIPSHTFPEGTYDIVTVSFYRAVDRFPDLKAALAPGGLFFVEHHLRTADPVEGGPSGDRYRFAANELLNSCLDLTVLSYEEGIEVRDDGRESAIARIVARNASGRQSYPRIREWQRQESGGGRP</sequence>
<reference evidence="3 4" key="1">
    <citation type="journal article" date="2005" name="Genome Res.">
        <title>Living with two extremes: conclusions from the genome sequence of Natronomonas pharaonis.</title>
        <authorList>
            <person name="Falb M."/>
            <person name="Pfeiffer F."/>
            <person name="Palm P."/>
            <person name="Rodewald K."/>
            <person name="Hickmann V."/>
            <person name="Tittor J."/>
            <person name="Oesterhelt D."/>
        </authorList>
    </citation>
    <scope>NUCLEOTIDE SEQUENCE [LARGE SCALE GENOMIC DNA]</scope>
    <source>
        <strain evidence="4">ATCC 35678 / DSM 2160 / CIP 103997 / JCM 8858 / NBRC 14720 / NCIMB 2260 / Gabara</strain>
    </source>
</reference>
<dbReference type="AlphaFoldDB" id="A0A1U7EU11"/>
<dbReference type="Gene3D" id="3.40.50.150">
    <property type="entry name" value="Vaccinia Virus protein VP39"/>
    <property type="match status" value="1"/>
</dbReference>
<feature type="region of interest" description="Disordered" evidence="1">
    <location>
        <begin position="1"/>
        <end position="20"/>
    </location>
</feature>
<feature type="domain" description="Methyltransferase" evidence="2">
    <location>
        <begin position="36"/>
        <end position="121"/>
    </location>
</feature>
<evidence type="ECO:0000313" key="3">
    <source>
        <dbReference type="EMBL" id="CAI48427.1"/>
    </source>
</evidence>
<gene>
    <name evidence="3" type="ordered locus">NP_0672A</name>
</gene>
<dbReference type="Proteomes" id="UP000002698">
    <property type="component" value="Chromosome"/>
</dbReference>
<dbReference type="EMBL" id="CR936257">
    <property type="protein sequence ID" value="CAI48427.1"/>
    <property type="molecule type" value="Genomic_DNA"/>
</dbReference>
<evidence type="ECO:0000256" key="1">
    <source>
        <dbReference type="SAM" id="MobiDB-lite"/>
    </source>
</evidence>
<dbReference type="CDD" id="cd02440">
    <property type="entry name" value="AdoMet_MTases"/>
    <property type="match status" value="1"/>
</dbReference>
<dbReference type="SUPFAM" id="SSF53335">
    <property type="entry name" value="S-adenosyl-L-methionine-dependent methyltransferases"/>
    <property type="match status" value="1"/>
</dbReference>
<dbReference type="HOGENOM" id="CLU_056435_5_3_2"/>
<name>A0A1U7EU11_NATPD</name>
<proteinExistence type="predicted"/>
<dbReference type="GO" id="GO:0008168">
    <property type="term" value="F:methyltransferase activity"/>
    <property type="evidence" value="ECO:0007669"/>
    <property type="project" value="UniProtKB-KW"/>
</dbReference>
<dbReference type="eggNOG" id="arCOG06202">
    <property type="taxonomic scope" value="Archaea"/>
</dbReference>
<dbReference type="InterPro" id="IPR029063">
    <property type="entry name" value="SAM-dependent_MTases_sf"/>
</dbReference>
<evidence type="ECO:0000313" key="4">
    <source>
        <dbReference type="Proteomes" id="UP000002698"/>
    </source>
</evidence>
<evidence type="ECO:0000259" key="2">
    <source>
        <dbReference type="Pfam" id="PF13649"/>
    </source>
</evidence>
<dbReference type="KEGG" id="nph:NP_0672A"/>
<dbReference type="InterPro" id="IPR041698">
    <property type="entry name" value="Methyltransf_25"/>
</dbReference>
<dbReference type="RefSeq" id="WP_011322063.1">
    <property type="nucleotide sequence ID" value="NC_007426.1"/>
</dbReference>
<dbReference type="GO" id="GO:0032259">
    <property type="term" value="P:methylation"/>
    <property type="evidence" value="ECO:0007669"/>
    <property type="project" value="UniProtKB-KW"/>
</dbReference>
<keyword evidence="4" id="KW-1185">Reference proteome</keyword>
<dbReference type="OrthoDB" id="147504at2157"/>
<dbReference type="Pfam" id="PF13649">
    <property type="entry name" value="Methyltransf_25"/>
    <property type="match status" value="1"/>
</dbReference>
<protein>
    <submittedName>
        <fullName evidence="3">Homolog to S-adenosylmethionine-dependent methyltransferase</fullName>
    </submittedName>
</protein>
<organism evidence="3 4">
    <name type="scientific">Natronomonas pharaonis (strain ATCC 35678 / DSM 2160 / CIP 103997 / JCM 8858 / NBRC 14720 / NCIMB 2260 / Gabara)</name>
    <name type="common">Halobacterium pharaonis</name>
    <dbReference type="NCBI Taxonomy" id="348780"/>
    <lineage>
        <taxon>Archaea</taxon>
        <taxon>Methanobacteriati</taxon>
        <taxon>Methanobacteriota</taxon>
        <taxon>Stenosarchaea group</taxon>
        <taxon>Halobacteria</taxon>
        <taxon>Halobacteriales</taxon>
        <taxon>Natronomonadaceae</taxon>
        <taxon>Natronomonas</taxon>
    </lineage>
</organism>
<dbReference type="STRING" id="348780.NP_0672A"/>
<keyword evidence="3" id="KW-0489">Methyltransferase</keyword>